<dbReference type="PANTHER" id="PTHR33463">
    <property type="entry name" value="NB-ARC DOMAIN-CONTAINING PROTEIN-RELATED"/>
    <property type="match status" value="1"/>
</dbReference>
<dbReference type="InterPro" id="IPR057135">
    <property type="entry name" value="At4g27190-like_LRR"/>
</dbReference>
<keyword evidence="2" id="KW-0677">Repeat</keyword>
<reference evidence="12" key="1">
    <citation type="submission" date="2016-06" db="EMBL/GenBank/DDBJ databases">
        <title>Parallel loss of symbiosis genes in relatives of nitrogen-fixing non-legume Parasponia.</title>
        <authorList>
            <person name="Van Velzen R."/>
            <person name="Holmer R."/>
            <person name="Bu F."/>
            <person name="Rutten L."/>
            <person name="Van Zeijl A."/>
            <person name="Liu W."/>
            <person name="Santuari L."/>
            <person name="Cao Q."/>
            <person name="Sharma T."/>
            <person name="Shen D."/>
            <person name="Roswanjaya Y."/>
            <person name="Wardhani T."/>
            <person name="Kalhor M.S."/>
            <person name="Jansen J."/>
            <person name="Van den Hoogen J."/>
            <person name="Gungor B."/>
            <person name="Hartog M."/>
            <person name="Hontelez J."/>
            <person name="Verver J."/>
            <person name="Yang W.-C."/>
            <person name="Schijlen E."/>
            <person name="Repin R."/>
            <person name="Schilthuizen M."/>
            <person name="Schranz E."/>
            <person name="Heidstra R."/>
            <person name="Miyata K."/>
            <person name="Fedorova E."/>
            <person name="Kohlen W."/>
            <person name="Bisseling T."/>
            <person name="Smit S."/>
            <person name="Geurts R."/>
        </authorList>
    </citation>
    <scope>NUCLEOTIDE SEQUENCE [LARGE SCALE GENOMIC DNA]</scope>
    <source>
        <strain evidence="12">cv. RG33-2</strain>
    </source>
</reference>
<name>A0A2P5D598_TREOI</name>
<dbReference type="Gene3D" id="3.40.50.300">
    <property type="entry name" value="P-loop containing nucleotide triphosphate hydrolases"/>
    <property type="match status" value="1"/>
</dbReference>
<dbReference type="PANTHER" id="PTHR33463:SF187">
    <property type="entry name" value="AND NB-ARC DOMAIN DISEASE RESISTANCE PROTEIN, PUTATIVE-RELATED"/>
    <property type="match status" value="1"/>
</dbReference>
<dbReference type="Pfam" id="PF23559">
    <property type="entry name" value="WHD_DRP"/>
    <property type="match status" value="1"/>
</dbReference>
<dbReference type="FunFam" id="3.40.50.300:FF:001091">
    <property type="entry name" value="Probable disease resistance protein At1g61300"/>
    <property type="match status" value="1"/>
</dbReference>
<organism evidence="11 12">
    <name type="scientific">Trema orientale</name>
    <name type="common">Charcoal tree</name>
    <name type="synonym">Celtis orientalis</name>
    <dbReference type="NCBI Taxonomy" id="63057"/>
    <lineage>
        <taxon>Eukaryota</taxon>
        <taxon>Viridiplantae</taxon>
        <taxon>Streptophyta</taxon>
        <taxon>Embryophyta</taxon>
        <taxon>Tracheophyta</taxon>
        <taxon>Spermatophyta</taxon>
        <taxon>Magnoliopsida</taxon>
        <taxon>eudicotyledons</taxon>
        <taxon>Gunneridae</taxon>
        <taxon>Pentapetalae</taxon>
        <taxon>rosids</taxon>
        <taxon>fabids</taxon>
        <taxon>Rosales</taxon>
        <taxon>Cannabaceae</taxon>
        <taxon>Trema</taxon>
    </lineage>
</organism>
<dbReference type="EMBL" id="JXTC01000295">
    <property type="protein sequence ID" value="PON68480.1"/>
    <property type="molecule type" value="Genomic_DNA"/>
</dbReference>
<feature type="domain" description="Disease resistance protein At4g27190-like leucine-rich repeats" evidence="9">
    <location>
        <begin position="743"/>
        <end position="831"/>
    </location>
</feature>
<evidence type="ECO:0000259" key="10">
    <source>
        <dbReference type="Pfam" id="PF23559"/>
    </source>
</evidence>
<feature type="coiled-coil region" evidence="6">
    <location>
        <begin position="26"/>
        <end position="53"/>
    </location>
</feature>
<evidence type="ECO:0000256" key="6">
    <source>
        <dbReference type="SAM" id="Coils"/>
    </source>
</evidence>
<comment type="similarity">
    <text evidence="1">Belongs to the disease resistance NB-LRR family.</text>
</comment>
<feature type="domain" description="Disease resistance protein winged helix" evidence="10">
    <location>
        <begin position="321"/>
        <end position="391"/>
    </location>
</feature>
<dbReference type="SUPFAM" id="SSF52058">
    <property type="entry name" value="L domain-like"/>
    <property type="match status" value="1"/>
</dbReference>
<dbReference type="SUPFAM" id="SSF52540">
    <property type="entry name" value="P-loop containing nucleoside triphosphate hydrolases"/>
    <property type="match status" value="1"/>
</dbReference>
<sequence length="904" mass="102560">MEIVGSVFGQFLECISAPIAERWKYHRRINENLVTLKKRLEELNCRKRDIEARMNTELMPGATMLKNEVELWLARVEAINVEIKAIEEKVERVKFFSRASFGRNVVMKTEEVQDLWKTGDTSTKFGVYGMGGIGKTTALEHINNRILESKDKFDSVIWVTVSKDSDLMNLQDKIAYKLGVHISKADDDKITRAAKLREKFETKKRFVLILDDLWEAHSLKEVGIPEPTLQNGCRLILTTRSVEVCHRMSCEQIRIELLSDDDALNLFLDTVGRHVLSIQNLAVIVKEIIQECAGLPLAVVTIAGSLKESKILQDSLLYCALYPEDHEIGRDFLIEHLIAEGIIKEKNTRQNAIRKAQVVLNKLVNACLLNDALRYGDEKCVKMHDLIRDMAIQITSESPRFFVKAGVRLKSIPDEENWSDVSKASFMDTDIVDIPSSIEPPKCPNLSTLFLSNNHHLKSMSDNFFLHMKSLNVLKLSGNYNLENLPESVSNLVCLTALFLRGCGKLRFVPSLAKLTDLRELDLRGSGINEVPHGMEMLVKLRCLGFYARNLKMIPDGILCNLTNLQYLSLNRHLGAPKVREKELENLRKLESFGGVLYDINSFNEYVRSLHHRRLTRYVLQLGFIKNSWWHPVGKLVYLINCDISETVAASAGGYPRLIPNDVEFLGIQSCSIGVTNLCELASFENVTNLRECHIVSCEIEHVFSYSPGIFPLLQNLESLVLGSLSNLRGLILRQRGAPSSPLPAGTFSSLKSLRLSFCDKVKKISMMASLPKLEELDIYNCKELKEIISTTSDDDDDEDRNEEEGSDHHAMKIVTLPNLRKVSVCKLPKLCSLPLVADSLQEISLEDLPKLKRVPLLDRDPCPSSLQRVNIHQYLWESSEWDHANAKDVIQSLRERQTMSHWI</sequence>
<evidence type="ECO:0000256" key="5">
    <source>
        <dbReference type="ARBA" id="ARBA00022840"/>
    </source>
</evidence>
<evidence type="ECO:0000313" key="11">
    <source>
        <dbReference type="EMBL" id="PON68480.1"/>
    </source>
</evidence>
<dbReference type="FunFam" id="1.10.10.10:FF:000322">
    <property type="entry name" value="Probable disease resistance protein At1g63360"/>
    <property type="match status" value="1"/>
</dbReference>
<proteinExistence type="inferred from homology"/>
<evidence type="ECO:0000313" key="12">
    <source>
        <dbReference type="Proteomes" id="UP000237000"/>
    </source>
</evidence>
<dbReference type="Gene3D" id="3.80.10.10">
    <property type="entry name" value="Ribonuclease Inhibitor"/>
    <property type="match status" value="2"/>
</dbReference>
<dbReference type="PRINTS" id="PR00364">
    <property type="entry name" value="DISEASERSIST"/>
</dbReference>
<evidence type="ECO:0000256" key="2">
    <source>
        <dbReference type="ARBA" id="ARBA00022737"/>
    </source>
</evidence>
<dbReference type="InParanoid" id="A0A2P5D598"/>
<dbReference type="Pfam" id="PF13855">
    <property type="entry name" value="LRR_8"/>
    <property type="match status" value="1"/>
</dbReference>
<dbReference type="InterPro" id="IPR058922">
    <property type="entry name" value="WHD_DRP"/>
</dbReference>
<evidence type="ECO:0000256" key="3">
    <source>
        <dbReference type="ARBA" id="ARBA00022741"/>
    </source>
</evidence>
<dbReference type="Pfam" id="PF23247">
    <property type="entry name" value="LRR_RPS2"/>
    <property type="match status" value="1"/>
</dbReference>
<dbReference type="AlphaFoldDB" id="A0A2P5D598"/>
<dbReference type="Pfam" id="PF00931">
    <property type="entry name" value="NB-ARC"/>
    <property type="match status" value="1"/>
</dbReference>
<dbReference type="InterPro" id="IPR032675">
    <property type="entry name" value="LRR_dom_sf"/>
</dbReference>
<dbReference type="Proteomes" id="UP000237000">
    <property type="component" value="Unassembled WGS sequence"/>
</dbReference>
<evidence type="ECO:0000256" key="1">
    <source>
        <dbReference type="ARBA" id="ARBA00008894"/>
    </source>
</evidence>
<keyword evidence="5" id="KW-0067">ATP-binding</keyword>
<dbReference type="InterPro" id="IPR027417">
    <property type="entry name" value="P-loop_NTPase"/>
</dbReference>
<dbReference type="InterPro" id="IPR002182">
    <property type="entry name" value="NB-ARC"/>
</dbReference>
<dbReference type="InterPro" id="IPR042197">
    <property type="entry name" value="Apaf_helical"/>
</dbReference>
<dbReference type="GO" id="GO:0005524">
    <property type="term" value="F:ATP binding"/>
    <property type="evidence" value="ECO:0007669"/>
    <property type="project" value="UniProtKB-KW"/>
</dbReference>
<dbReference type="OrthoDB" id="1577640at2759"/>
<feature type="region of interest" description="Disordered" evidence="7">
    <location>
        <begin position="791"/>
        <end position="810"/>
    </location>
</feature>
<gene>
    <name evidence="11" type="ORF">TorRG33x02_262120</name>
</gene>
<keyword evidence="4" id="KW-0611">Plant defense</keyword>
<protein>
    <submittedName>
        <fullName evidence="11">NB-ARC domain, LRR domain containing protein</fullName>
    </submittedName>
</protein>
<dbReference type="Gene3D" id="1.10.8.430">
    <property type="entry name" value="Helical domain of apoptotic protease-activating factors"/>
    <property type="match status" value="1"/>
</dbReference>
<dbReference type="InterPro" id="IPR001611">
    <property type="entry name" value="Leu-rich_rpt"/>
</dbReference>
<feature type="domain" description="NB-ARC" evidence="8">
    <location>
        <begin position="113"/>
        <end position="273"/>
    </location>
</feature>
<dbReference type="GO" id="GO:0043531">
    <property type="term" value="F:ADP binding"/>
    <property type="evidence" value="ECO:0007669"/>
    <property type="project" value="InterPro"/>
</dbReference>
<keyword evidence="12" id="KW-1185">Reference proteome</keyword>
<dbReference type="GO" id="GO:0006952">
    <property type="term" value="P:defense response"/>
    <property type="evidence" value="ECO:0007669"/>
    <property type="project" value="UniProtKB-KW"/>
</dbReference>
<comment type="caution">
    <text evidence="11">The sequence shown here is derived from an EMBL/GenBank/DDBJ whole genome shotgun (WGS) entry which is preliminary data.</text>
</comment>
<feature type="compositionally biased region" description="Acidic residues" evidence="7">
    <location>
        <begin position="793"/>
        <end position="806"/>
    </location>
</feature>
<evidence type="ECO:0000259" key="8">
    <source>
        <dbReference type="Pfam" id="PF00931"/>
    </source>
</evidence>
<keyword evidence="3" id="KW-0547">Nucleotide-binding</keyword>
<accession>A0A2P5D598</accession>
<keyword evidence="6" id="KW-0175">Coiled coil</keyword>
<evidence type="ECO:0000259" key="9">
    <source>
        <dbReference type="Pfam" id="PF23247"/>
    </source>
</evidence>
<evidence type="ECO:0000256" key="7">
    <source>
        <dbReference type="SAM" id="MobiDB-lite"/>
    </source>
</evidence>
<evidence type="ECO:0000256" key="4">
    <source>
        <dbReference type="ARBA" id="ARBA00022821"/>
    </source>
</evidence>
<dbReference type="InterPro" id="IPR050905">
    <property type="entry name" value="Plant_NBS-LRR"/>
</dbReference>